<comment type="similarity">
    <text evidence="2">Belongs to the glycosyl hydrolase 20 family.</text>
</comment>
<evidence type="ECO:0000256" key="7">
    <source>
        <dbReference type="ARBA" id="ARBA00033000"/>
    </source>
</evidence>
<feature type="non-terminal residue" evidence="9">
    <location>
        <position position="804"/>
    </location>
</feature>
<dbReference type="InterPro" id="IPR004867">
    <property type="entry name" value="CHB_C_dom"/>
</dbReference>
<dbReference type="InterPro" id="IPR029018">
    <property type="entry name" value="Hex-like_dom2"/>
</dbReference>
<dbReference type="Pfam" id="PF00728">
    <property type="entry name" value="Glyco_hydro_20"/>
    <property type="match status" value="1"/>
</dbReference>
<comment type="catalytic activity">
    <reaction evidence="1">
        <text>Hydrolysis of terminal non-reducing N-acetyl-D-hexosamine residues in N-acetyl-beta-D-hexosaminides.</text>
        <dbReference type="EC" id="3.2.1.52"/>
    </reaction>
</comment>
<dbReference type="SUPFAM" id="SSF51445">
    <property type="entry name" value="(Trans)glycosidases"/>
    <property type="match status" value="1"/>
</dbReference>
<dbReference type="InterPro" id="IPR012291">
    <property type="entry name" value="CBM2_carb-bd_dom_sf"/>
</dbReference>
<evidence type="ECO:0000313" key="10">
    <source>
        <dbReference type="Proteomes" id="UP001159405"/>
    </source>
</evidence>
<accession>A0ABN8PJC6</accession>
<dbReference type="Pfam" id="PF02838">
    <property type="entry name" value="Glyco_hydro_20b"/>
    <property type="match status" value="1"/>
</dbReference>
<keyword evidence="5" id="KW-0326">Glycosidase</keyword>
<sequence length="804" mass="91503">MFFFSGEPAITPAVSESLTLLNQADIDSMADNMKIYFDVLSPNTVQITLYNKGSSPITTGKWAVYVCMLGVLDYDHLANNPKGYVLPGGSNLKLTHINGCLYKLEPLDLFKPFASGQHIKLKFNSSFVRARTDLAPNWYVAAEGLMPKIIANTAGEDLSFVFSSNKWTWDPFRAKSVPDLGHAPNMLIPTPREIPMVDKTRKVILSPEWCIYEQMGLENEAKYLTGTNFGLILSTRNTTKPHKIIKLLLTRRNSTQEWSAITRESYHLQVDDGKQTITITGQQPVGVFYGVQTLLAIIEGTCEVARMSVKDSPRFSYRGLMIDVGRNFMPKKDILKLLDAMAMFKMNKLHLHLTENEGWRLEIPGIKELTEVGAKRCHDLQEKDCILSLLGSGPDANTSGTGHYSTEDYREILRHAKERHIQVIPEFDFPGHSHAAIKSMIARHDRLLKEGKEKEARKFLLSDFDDKSRYFSVQHFTDGVTNPCIPSTYRFLDHVISALVRMHSDIQPLTVYHFGGDEVAWGVWRKSPACDRFANASSKSEEEIRKELMAYFIRKVSHITQSHRLNLGGWGDSFFGGSNGVLTDRSTFKNKEVYSYYWSMSDDTKRLESTLRGGYKVILTPPDCLYLDHPQEEDFEDRGNYWAANFTDTQKVFEYSPKEHIDTNNIRNGVENLLGIEGSFWTETVRTADQMYKMLFPRLLAVAERAWHEASWENIVDKRLRARERTKDWVKFANTLAYKELTRLDQLGVAYHVKPPGARIVDGKLQVKTILPGLKVEYSTDNGLTWSDVTEKTKVDGVVLLRSR</sequence>
<dbReference type="Gene3D" id="3.20.20.80">
    <property type="entry name" value="Glycosidases"/>
    <property type="match status" value="1"/>
</dbReference>
<keyword evidence="10" id="KW-1185">Reference proteome</keyword>
<protein>
    <recommendedName>
        <fullName evidence="3">beta-N-acetylhexosaminidase</fullName>
        <ecNumber evidence="3">3.2.1.52</ecNumber>
    </recommendedName>
    <alternativeName>
        <fullName evidence="6">Beta-N-acetylhexosaminidase</fullName>
    </alternativeName>
    <alternativeName>
        <fullName evidence="7">N-acetyl-beta-glucosaminidase</fullName>
    </alternativeName>
</protein>
<evidence type="ECO:0000256" key="3">
    <source>
        <dbReference type="ARBA" id="ARBA00012663"/>
    </source>
</evidence>
<dbReference type="InterPro" id="IPR025705">
    <property type="entry name" value="Beta_hexosaminidase_sua/sub"/>
</dbReference>
<organism evidence="9 10">
    <name type="scientific">Porites lobata</name>
    <dbReference type="NCBI Taxonomy" id="104759"/>
    <lineage>
        <taxon>Eukaryota</taxon>
        <taxon>Metazoa</taxon>
        <taxon>Cnidaria</taxon>
        <taxon>Anthozoa</taxon>
        <taxon>Hexacorallia</taxon>
        <taxon>Scleractinia</taxon>
        <taxon>Fungiina</taxon>
        <taxon>Poritidae</taxon>
        <taxon>Porites</taxon>
    </lineage>
</organism>
<evidence type="ECO:0000256" key="6">
    <source>
        <dbReference type="ARBA" id="ARBA00030512"/>
    </source>
</evidence>
<comment type="caution">
    <text evidence="9">The sequence shown here is derived from an EMBL/GenBank/DDBJ whole genome shotgun (WGS) entry which is preliminary data.</text>
</comment>
<dbReference type="Proteomes" id="UP001159405">
    <property type="component" value="Unassembled WGS sequence"/>
</dbReference>
<dbReference type="Pfam" id="PF03173">
    <property type="entry name" value="CHB_HEX"/>
    <property type="match status" value="1"/>
</dbReference>
<dbReference type="PRINTS" id="PR00738">
    <property type="entry name" value="GLHYDRLASE20"/>
</dbReference>
<dbReference type="Pfam" id="PF03174">
    <property type="entry name" value="CHB_HEX_C"/>
    <property type="match status" value="1"/>
</dbReference>
<dbReference type="PANTHER" id="PTHR22600:SF57">
    <property type="entry name" value="BETA-N-ACETYLHEXOSAMINIDASE"/>
    <property type="match status" value="1"/>
</dbReference>
<dbReference type="SUPFAM" id="SSF81296">
    <property type="entry name" value="E set domains"/>
    <property type="match status" value="1"/>
</dbReference>
<evidence type="ECO:0000256" key="4">
    <source>
        <dbReference type="ARBA" id="ARBA00022801"/>
    </source>
</evidence>
<dbReference type="InterPro" id="IPR017853">
    <property type="entry name" value="GH"/>
</dbReference>
<evidence type="ECO:0000256" key="2">
    <source>
        <dbReference type="ARBA" id="ARBA00006285"/>
    </source>
</evidence>
<gene>
    <name evidence="9" type="ORF">PLOB_00043651</name>
</gene>
<dbReference type="SMART" id="SM01081">
    <property type="entry name" value="CHB_HEX"/>
    <property type="match status" value="1"/>
</dbReference>
<dbReference type="InterPro" id="IPR013783">
    <property type="entry name" value="Ig-like_fold"/>
</dbReference>
<dbReference type="Gene3D" id="2.60.40.10">
    <property type="entry name" value="Immunoglobulins"/>
    <property type="match status" value="1"/>
</dbReference>
<dbReference type="SUPFAM" id="SSF55545">
    <property type="entry name" value="beta-N-acetylhexosaminidase-like domain"/>
    <property type="match status" value="1"/>
</dbReference>
<dbReference type="InterPro" id="IPR014756">
    <property type="entry name" value="Ig_E-set"/>
</dbReference>
<dbReference type="Gene3D" id="3.30.379.10">
    <property type="entry name" value="Chitobiase/beta-hexosaminidase domain 2-like"/>
    <property type="match status" value="1"/>
</dbReference>
<feature type="domain" description="Chitobiase/beta-hexosaminidases N-terminal" evidence="8">
    <location>
        <begin position="31"/>
        <end position="193"/>
    </location>
</feature>
<dbReference type="CDD" id="cd02847">
    <property type="entry name" value="E_set_Chitobiase_C"/>
    <property type="match status" value="1"/>
</dbReference>
<dbReference type="EMBL" id="CALNXK010000072">
    <property type="protein sequence ID" value="CAH3143924.1"/>
    <property type="molecule type" value="Genomic_DNA"/>
</dbReference>
<evidence type="ECO:0000256" key="1">
    <source>
        <dbReference type="ARBA" id="ARBA00001231"/>
    </source>
</evidence>
<dbReference type="PANTHER" id="PTHR22600">
    <property type="entry name" value="BETA-HEXOSAMINIDASE"/>
    <property type="match status" value="1"/>
</dbReference>
<dbReference type="InterPro" id="IPR008965">
    <property type="entry name" value="CBM2/CBM3_carb-bd_dom_sf"/>
</dbReference>
<dbReference type="InterPro" id="IPR015883">
    <property type="entry name" value="Glyco_hydro_20_cat"/>
</dbReference>
<proteinExistence type="inferred from homology"/>
<dbReference type="InterPro" id="IPR004866">
    <property type="entry name" value="CHB/HEX_N_dom"/>
</dbReference>
<reference evidence="9 10" key="1">
    <citation type="submission" date="2022-05" db="EMBL/GenBank/DDBJ databases">
        <authorList>
            <consortium name="Genoscope - CEA"/>
            <person name="William W."/>
        </authorList>
    </citation>
    <scope>NUCLEOTIDE SEQUENCE [LARGE SCALE GENOMIC DNA]</scope>
</reference>
<evidence type="ECO:0000256" key="5">
    <source>
        <dbReference type="ARBA" id="ARBA00023295"/>
    </source>
</evidence>
<dbReference type="EC" id="3.2.1.52" evidence="3"/>
<name>A0ABN8PJC6_9CNID</name>
<keyword evidence="4" id="KW-0378">Hydrolase</keyword>
<dbReference type="SUPFAM" id="SSF49384">
    <property type="entry name" value="Carbohydrate-binding domain"/>
    <property type="match status" value="1"/>
</dbReference>
<dbReference type="InterPro" id="IPR015882">
    <property type="entry name" value="HEX_bac_N"/>
</dbReference>
<evidence type="ECO:0000313" key="9">
    <source>
        <dbReference type="EMBL" id="CAH3143924.1"/>
    </source>
</evidence>
<dbReference type="Gene3D" id="2.60.40.290">
    <property type="match status" value="1"/>
</dbReference>
<evidence type="ECO:0000259" key="8">
    <source>
        <dbReference type="SMART" id="SM01081"/>
    </source>
</evidence>